<sequence length="121" mass="13646">MPQATIKEAVTKKLSISPSKLQKFEVDYEKKIVKVISSKSNNQEIEFTFTSFLDLGKIQTTIKNGRSYTNIKKIKKTIAKKMGVNQDELKEFDVNTNDTGTVHSTKFSGTLAFKFSSNDTK</sequence>
<comment type="caution">
    <text evidence="1">The sequence shown here is derived from an EMBL/GenBank/DDBJ whole genome shotgun (WGS) entry which is preliminary data.</text>
</comment>
<dbReference type="AlphaFoldDB" id="A0AAE2EIN7"/>
<reference evidence="1 2" key="1">
    <citation type="submission" date="2015-02" db="EMBL/GenBank/DDBJ databases">
        <title>Mycoplasma mycoides subsp. mycoides strain:B237 Genome sequencing.</title>
        <authorList>
            <person name="Fischer A."/>
            <person name="Santana-Cruz I."/>
            <person name="Schieck E."/>
            <person name="Gourle H."/>
            <person name="Lambert M."/>
            <person name="Nadendla S."/>
            <person name="Miller R.A."/>
            <person name="Weber J."/>
            <person name="Bongcam-Rudloff E."/>
            <person name="Vashee S."/>
            <person name="Frey J."/>
            <person name="Jores J."/>
        </authorList>
    </citation>
    <scope>NUCLEOTIDE SEQUENCE [LARGE SCALE GENOMIC DNA]</scope>
    <source>
        <strain evidence="1 2">B237</strain>
    </source>
</reference>
<gene>
    <name evidence="1" type="ORF">TS59_0622</name>
</gene>
<evidence type="ECO:0000313" key="2">
    <source>
        <dbReference type="Proteomes" id="UP000033624"/>
    </source>
</evidence>
<protein>
    <submittedName>
        <fullName evidence="1">Uncharacterized protein</fullName>
    </submittedName>
</protein>
<evidence type="ECO:0000313" key="1">
    <source>
        <dbReference type="EMBL" id="KJQ45959.1"/>
    </source>
</evidence>
<dbReference type="KEGG" id="mmyi:mycmycITA_00605"/>
<proteinExistence type="predicted"/>
<dbReference type="EMBL" id="LAEW01000001">
    <property type="protein sequence ID" value="KJQ45959.1"/>
    <property type="molecule type" value="Genomic_DNA"/>
</dbReference>
<accession>A0AAE2EIN7</accession>
<name>A0AAE2EIN7_MYCMY</name>
<dbReference type="Proteomes" id="UP000033624">
    <property type="component" value="Unassembled WGS sequence"/>
</dbReference>
<dbReference type="RefSeq" id="WP_011166746.1">
    <property type="nucleotide sequence ID" value="NZ_CP010267.1"/>
</dbReference>
<organism evidence="1 2">
    <name type="scientific">Mycoplasma mycoides subsp. mycoides</name>
    <dbReference type="NCBI Taxonomy" id="2103"/>
    <lineage>
        <taxon>Bacteria</taxon>
        <taxon>Bacillati</taxon>
        <taxon>Mycoplasmatota</taxon>
        <taxon>Mollicutes</taxon>
        <taxon>Mycoplasmataceae</taxon>
        <taxon>Mycoplasma</taxon>
    </lineage>
</organism>